<dbReference type="CTD" id="55908"/>
<proteinExistence type="predicted"/>
<sequence>MGHKRHRWQCCGYKLRPSVMPVLALCLLWALATVARPASVAPGGGTELARHEELTLLFHGTLQLGQALNGVYRTTETRLAKARSNLGLYGRTVELLGQEISQGREAAQELRASLLETQKEEDILQLHAEATAEVLGEVAQAQKVLQDRVRQLEVQLRSAWLGHAYEELEALKAHADKQSHILWALAGHMQRQRREMVAQQHRLRQIHERLHTAALPA</sequence>
<dbReference type="GeneID" id="116532534"/>
<feature type="signal peptide" evidence="1">
    <location>
        <begin position="1"/>
        <end position="35"/>
    </location>
</feature>
<dbReference type="PANTHER" id="PTHR21463">
    <property type="entry name" value="ANGIOPOIETIN-LIKE PROTEIN 8"/>
    <property type="match status" value="1"/>
</dbReference>
<reference evidence="3" key="1">
    <citation type="submission" date="2025-08" db="UniProtKB">
        <authorList>
            <consortium name="RefSeq"/>
        </authorList>
    </citation>
    <scope>IDENTIFICATION</scope>
    <source>
        <tissue evidence="3">Blood</tissue>
    </source>
</reference>
<feature type="chain" id="PRO_5027097192" evidence="1">
    <location>
        <begin position="36"/>
        <end position="217"/>
    </location>
</feature>
<organism evidence="2 3">
    <name type="scientific">Sapajus apella</name>
    <name type="common">Brown-capped capuchin</name>
    <name type="synonym">Cebus apella</name>
    <dbReference type="NCBI Taxonomy" id="9515"/>
    <lineage>
        <taxon>Eukaryota</taxon>
        <taxon>Metazoa</taxon>
        <taxon>Chordata</taxon>
        <taxon>Craniata</taxon>
        <taxon>Vertebrata</taxon>
        <taxon>Euteleostomi</taxon>
        <taxon>Mammalia</taxon>
        <taxon>Eutheria</taxon>
        <taxon>Euarchontoglires</taxon>
        <taxon>Primates</taxon>
        <taxon>Haplorrhini</taxon>
        <taxon>Platyrrhini</taxon>
        <taxon>Cebidae</taxon>
        <taxon>Cebinae</taxon>
        <taxon>Sapajus</taxon>
    </lineage>
</organism>
<dbReference type="GO" id="GO:0070328">
    <property type="term" value="P:triglyceride homeostasis"/>
    <property type="evidence" value="ECO:0007669"/>
    <property type="project" value="InterPro"/>
</dbReference>
<evidence type="ECO:0000256" key="1">
    <source>
        <dbReference type="SAM" id="SignalP"/>
    </source>
</evidence>
<evidence type="ECO:0000313" key="3">
    <source>
        <dbReference type="RefSeq" id="XP_032107623.1"/>
    </source>
</evidence>
<name>A0A6J3FPD1_SAPAP</name>
<dbReference type="PANTHER" id="PTHR21463:SF0">
    <property type="entry name" value="ANGIOPOIETIN-LIKE PROTEIN 8"/>
    <property type="match status" value="1"/>
</dbReference>
<evidence type="ECO:0000313" key="2">
    <source>
        <dbReference type="Proteomes" id="UP000504640"/>
    </source>
</evidence>
<protein>
    <submittedName>
        <fullName evidence="3">Angiopoietin-like protein 8</fullName>
    </submittedName>
</protein>
<gene>
    <name evidence="3" type="primary">ANGPTL8</name>
</gene>
<dbReference type="Proteomes" id="UP000504640">
    <property type="component" value="Unplaced"/>
</dbReference>
<dbReference type="AlphaFoldDB" id="A0A6J3FPD1"/>
<dbReference type="RefSeq" id="XP_032107623.1">
    <property type="nucleotide sequence ID" value="XM_032251732.1"/>
</dbReference>
<dbReference type="GO" id="GO:0019216">
    <property type="term" value="P:regulation of lipid metabolic process"/>
    <property type="evidence" value="ECO:0007669"/>
    <property type="project" value="InterPro"/>
</dbReference>
<dbReference type="GO" id="GO:0005576">
    <property type="term" value="C:extracellular region"/>
    <property type="evidence" value="ECO:0007669"/>
    <property type="project" value="TreeGrafter"/>
</dbReference>
<keyword evidence="1" id="KW-0732">Signal</keyword>
<keyword evidence="2" id="KW-1185">Reference proteome</keyword>
<dbReference type="InterPro" id="IPR026614">
    <property type="entry name" value="ANGPTL8"/>
</dbReference>
<accession>A0A6J3FPD1</accession>